<dbReference type="EMBL" id="JBELPY010000009">
    <property type="protein sequence ID" value="MFL9835017.1"/>
    <property type="molecule type" value="Genomic_DNA"/>
</dbReference>
<protein>
    <submittedName>
        <fullName evidence="1">Uncharacterized protein</fullName>
    </submittedName>
</protein>
<evidence type="ECO:0000313" key="1">
    <source>
        <dbReference type="EMBL" id="MFL9835017.1"/>
    </source>
</evidence>
<name>A0ABW8Y5D4_9FLAO</name>
<dbReference type="Proteomes" id="UP001629058">
    <property type="component" value="Unassembled WGS sequence"/>
</dbReference>
<sequence>MSIQSIKQKVKEGFETVDSKEFMENQINLGVEKHRRNFREYITINPESNFDEWKLKLEASVNSNTTSNQEIVVIGLFLLALDEFEIQLKNQ</sequence>
<gene>
    <name evidence="1" type="ORF">ABS765_13385</name>
</gene>
<accession>A0ABW8Y5D4</accession>
<evidence type="ECO:0000313" key="2">
    <source>
        <dbReference type="Proteomes" id="UP001629058"/>
    </source>
</evidence>
<organism evidence="1 2">
    <name type="scientific">Chryseobacterium terrae</name>
    <dbReference type="NCBI Taxonomy" id="3163299"/>
    <lineage>
        <taxon>Bacteria</taxon>
        <taxon>Pseudomonadati</taxon>
        <taxon>Bacteroidota</taxon>
        <taxon>Flavobacteriia</taxon>
        <taxon>Flavobacteriales</taxon>
        <taxon>Weeksellaceae</taxon>
        <taxon>Chryseobacterium group</taxon>
        <taxon>Chryseobacterium</taxon>
    </lineage>
</organism>
<reference evidence="1 2" key="1">
    <citation type="submission" date="2024-06" db="EMBL/GenBank/DDBJ databases">
        <authorList>
            <person name="Kaempfer P."/>
            <person name="Viver T."/>
        </authorList>
    </citation>
    <scope>NUCLEOTIDE SEQUENCE [LARGE SCALE GENOMIC DNA]</scope>
    <source>
        <strain evidence="1 2">ST-37</strain>
    </source>
</reference>
<dbReference type="RefSeq" id="WP_408091354.1">
    <property type="nucleotide sequence ID" value="NZ_JBELPY010000009.1"/>
</dbReference>
<keyword evidence="2" id="KW-1185">Reference proteome</keyword>
<comment type="caution">
    <text evidence="1">The sequence shown here is derived from an EMBL/GenBank/DDBJ whole genome shotgun (WGS) entry which is preliminary data.</text>
</comment>
<proteinExistence type="predicted"/>